<proteinExistence type="inferred from homology"/>
<dbReference type="PANTHER" id="PTHR11803:SF39">
    <property type="entry name" value="2-IMINOBUTANOATE_2-IMINOPROPANOATE DEAMINASE"/>
    <property type="match status" value="1"/>
</dbReference>
<sequence>MAREVISTPNAPKAIGTYSQAVKVGKTVYVSGQIALDPATGEMQQSSIEVEIRRVFDNLKAIVTAAGGNFSQVTRATVFILDFGIFPTLNKIMAEYFSEPYPSRVTVQVSALPKNANVEIDCIVELD</sequence>
<dbReference type="SUPFAM" id="SSF55298">
    <property type="entry name" value="YjgF-like"/>
    <property type="match status" value="1"/>
</dbReference>
<gene>
    <name evidence="2" type="ORF">JM946_05420</name>
</gene>
<dbReference type="PROSITE" id="PS01094">
    <property type="entry name" value="UPF0076"/>
    <property type="match status" value="1"/>
</dbReference>
<dbReference type="Pfam" id="PF01042">
    <property type="entry name" value="Ribonuc_L-PSP"/>
    <property type="match status" value="1"/>
</dbReference>
<dbReference type="InterPro" id="IPR035959">
    <property type="entry name" value="RutC-like_sf"/>
</dbReference>
<evidence type="ECO:0000313" key="3">
    <source>
        <dbReference type="Proteomes" id="UP000661077"/>
    </source>
</evidence>
<dbReference type="EMBL" id="JAEVLS010000001">
    <property type="protein sequence ID" value="MBM0104172.1"/>
    <property type="molecule type" value="Genomic_DNA"/>
</dbReference>
<dbReference type="InterPro" id="IPR006056">
    <property type="entry name" value="RidA"/>
</dbReference>
<dbReference type="NCBIfam" id="TIGR00004">
    <property type="entry name" value="Rid family detoxifying hydrolase"/>
    <property type="match status" value="1"/>
</dbReference>
<dbReference type="InterPro" id="IPR006175">
    <property type="entry name" value="YjgF/YER057c/UK114"/>
</dbReference>
<keyword evidence="3" id="KW-1185">Reference proteome</keyword>
<dbReference type="InterPro" id="IPR019897">
    <property type="entry name" value="RidA_CS"/>
</dbReference>
<dbReference type="CDD" id="cd00448">
    <property type="entry name" value="YjgF_YER057c_UK114_family"/>
    <property type="match status" value="1"/>
</dbReference>
<evidence type="ECO:0000256" key="1">
    <source>
        <dbReference type="ARBA" id="ARBA00010552"/>
    </source>
</evidence>
<name>A0ABS1WT59_9GAMM</name>
<dbReference type="RefSeq" id="WP_203166108.1">
    <property type="nucleotide sequence ID" value="NZ_JAEVLS010000001.1"/>
</dbReference>
<organism evidence="2 3">
    <name type="scientific">Steroidobacter gossypii</name>
    <dbReference type="NCBI Taxonomy" id="2805490"/>
    <lineage>
        <taxon>Bacteria</taxon>
        <taxon>Pseudomonadati</taxon>
        <taxon>Pseudomonadota</taxon>
        <taxon>Gammaproteobacteria</taxon>
        <taxon>Steroidobacterales</taxon>
        <taxon>Steroidobacteraceae</taxon>
        <taxon>Steroidobacter</taxon>
    </lineage>
</organism>
<accession>A0ABS1WT59</accession>
<protein>
    <submittedName>
        <fullName evidence="2">RidA family protein</fullName>
    </submittedName>
</protein>
<comment type="similarity">
    <text evidence="1">Belongs to the RutC family.</text>
</comment>
<dbReference type="Gene3D" id="3.30.1330.40">
    <property type="entry name" value="RutC-like"/>
    <property type="match status" value="1"/>
</dbReference>
<comment type="caution">
    <text evidence="2">The sequence shown here is derived from an EMBL/GenBank/DDBJ whole genome shotgun (WGS) entry which is preliminary data.</text>
</comment>
<evidence type="ECO:0000313" key="2">
    <source>
        <dbReference type="EMBL" id="MBM0104172.1"/>
    </source>
</evidence>
<dbReference type="Proteomes" id="UP000661077">
    <property type="component" value="Unassembled WGS sequence"/>
</dbReference>
<dbReference type="PANTHER" id="PTHR11803">
    <property type="entry name" value="2-IMINOBUTANOATE/2-IMINOPROPANOATE DEAMINASE RIDA"/>
    <property type="match status" value="1"/>
</dbReference>
<reference evidence="2 3" key="1">
    <citation type="journal article" date="2021" name="Int. J. Syst. Evol. Microbiol.">
        <title>Steroidobacter gossypii sp. nov., isolated from soil of cotton cropping field.</title>
        <authorList>
            <person name="Huang R."/>
            <person name="Yang S."/>
            <person name="Zhen C."/>
            <person name="Liu W."/>
        </authorList>
    </citation>
    <scope>NUCLEOTIDE SEQUENCE [LARGE SCALE GENOMIC DNA]</scope>
    <source>
        <strain evidence="2 3">S1-65</strain>
    </source>
</reference>